<feature type="transmembrane region" description="Helical" evidence="1">
    <location>
        <begin position="13"/>
        <end position="35"/>
    </location>
</feature>
<dbReference type="PIRSF" id="PIRSF005610">
    <property type="entry name" value="SirB"/>
    <property type="match status" value="1"/>
</dbReference>
<evidence type="ECO:0000256" key="1">
    <source>
        <dbReference type="SAM" id="Phobius"/>
    </source>
</evidence>
<feature type="transmembrane region" description="Helical" evidence="1">
    <location>
        <begin position="79"/>
        <end position="97"/>
    </location>
</feature>
<accession>A0A1Y5Q925</accession>
<protein>
    <recommendedName>
        <fullName evidence="3">Invasion gene expression up-regulator, SirB</fullName>
    </recommendedName>
</protein>
<feature type="transmembrane region" description="Helical" evidence="1">
    <location>
        <begin position="109"/>
        <end position="126"/>
    </location>
</feature>
<keyword evidence="1" id="KW-0812">Transmembrane</keyword>
<feature type="transmembrane region" description="Helical" evidence="1">
    <location>
        <begin position="47"/>
        <end position="67"/>
    </location>
</feature>
<dbReference type="Pfam" id="PF04247">
    <property type="entry name" value="SirB"/>
    <property type="match status" value="1"/>
</dbReference>
<evidence type="ECO:0008006" key="3">
    <source>
        <dbReference type="Google" id="ProtNLM"/>
    </source>
</evidence>
<proteinExistence type="predicted"/>
<dbReference type="EMBL" id="FLTS01000001">
    <property type="protein sequence ID" value="SBV37705.1"/>
    <property type="molecule type" value="Genomic_DNA"/>
</dbReference>
<keyword evidence="1" id="KW-0472">Membrane</keyword>
<reference evidence="2" key="1">
    <citation type="submission" date="2016-03" db="EMBL/GenBank/DDBJ databases">
        <authorList>
            <person name="Ploux O."/>
        </authorList>
    </citation>
    <scope>NUCLEOTIDE SEQUENCE</scope>
    <source>
        <strain evidence="2">UC10</strain>
    </source>
</reference>
<dbReference type="AlphaFoldDB" id="A0A1Y5Q925"/>
<gene>
    <name evidence="2" type="ORF">STPYR_12648</name>
</gene>
<organism evidence="2">
    <name type="scientific">uncultured Stenotrophomonas sp</name>
    <dbReference type="NCBI Taxonomy" id="165438"/>
    <lineage>
        <taxon>Bacteria</taxon>
        <taxon>Pseudomonadati</taxon>
        <taxon>Pseudomonadota</taxon>
        <taxon>Gammaproteobacteria</taxon>
        <taxon>Lysobacterales</taxon>
        <taxon>Lysobacteraceae</taxon>
        <taxon>Stenotrophomonas</taxon>
        <taxon>environmental samples</taxon>
    </lineage>
</organism>
<evidence type="ECO:0000313" key="2">
    <source>
        <dbReference type="EMBL" id="SBV37705.1"/>
    </source>
</evidence>
<keyword evidence="1" id="KW-1133">Transmembrane helix</keyword>
<sequence>MLGMITFYPDIKLVHIASALASGSLFALRALAMLAGMRWPRLAAVRYLSYTIDTVLLTAAMMLLTIIAKNFPAGFFGNGWLWVKIGFLLGYIGLGIAAFRPKLATAKRALLVAAALLCFAQIYGIARTHHPLGWLLWLVG</sequence>
<dbReference type="InterPro" id="IPR007360">
    <property type="entry name" value="SirB"/>
</dbReference>
<name>A0A1Y5Q925_9GAMM</name>